<evidence type="ECO:0000313" key="3">
    <source>
        <dbReference type="EMBL" id="MCX7570666.1"/>
    </source>
</evidence>
<comment type="caution">
    <text evidence="3">The sequence shown here is derived from an EMBL/GenBank/DDBJ whole genome shotgun (WGS) entry which is preliminary data.</text>
</comment>
<protein>
    <submittedName>
        <fullName evidence="3">Uncharacterized protein</fullName>
    </submittedName>
</protein>
<dbReference type="RefSeq" id="WP_267151914.1">
    <property type="nucleotide sequence ID" value="NZ_JAPMLT010000005.1"/>
</dbReference>
<keyword evidence="2" id="KW-0472">Membrane</keyword>
<accession>A0ABT3X4W8</accession>
<feature type="compositionally biased region" description="Polar residues" evidence="1">
    <location>
        <begin position="83"/>
        <end position="95"/>
    </location>
</feature>
<gene>
    <name evidence="3" type="ORF">OS242_11885</name>
</gene>
<proteinExistence type="predicted"/>
<reference evidence="3 4" key="1">
    <citation type="submission" date="2022-11" db="EMBL/GenBank/DDBJ databases">
        <title>Study of microbial diversity in lake waters.</title>
        <authorList>
            <person name="Zhang J."/>
        </authorList>
    </citation>
    <scope>NUCLEOTIDE SEQUENCE [LARGE SCALE GENOMIC DNA]</scope>
    <source>
        <strain evidence="3 4">DT12</strain>
    </source>
</reference>
<organism evidence="3 4">
    <name type="scientific">Tumebacillus lacus</name>
    <dbReference type="NCBI Taxonomy" id="2995335"/>
    <lineage>
        <taxon>Bacteria</taxon>
        <taxon>Bacillati</taxon>
        <taxon>Bacillota</taxon>
        <taxon>Bacilli</taxon>
        <taxon>Bacillales</taxon>
        <taxon>Alicyclobacillaceae</taxon>
        <taxon>Tumebacillus</taxon>
    </lineage>
</organism>
<keyword evidence="4" id="KW-1185">Reference proteome</keyword>
<evidence type="ECO:0000256" key="2">
    <source>
        <dbReference type="SAM" id="Phobius"/>
    </source>
</evidence>
<sequence length="102" mass="11890">MKRKQTLRSFVYLTIGLAMMFYALPNMPDVTMSLAGAFTVSWLAFALLMISANLYYLIGVDREQRASRERTAWLRSRMRQWNGRGQQAKTGSTQANRRRYMN</sequence>
<feature type="transmembrane region" description="Helical" evidence="2">
    <location>
        <begin position="7"/>
        <end position="24"/>
    </location>
</feature>
<name>A0ABT3X4W8_9BACL</name>
<evidence type="ECO:0000256" key="1">
    <source>
        <dbReference type="SAM" id="MobiDB-lite"/>
    </source>
</evidence>
<evidence type="ECO:0000313" key="4">
    <source>
        <dbReference type="Proteomes" id="UP001208017"/>
    </source>
</evidence>
<dbReference type="Proteomes" id="UP001208017">
    <property type="component" value="Unassembled WGS sequence"/>
</dbReference>
<dbReference type="EMBL" id="JAPMLT010000005">
    <property type="protein sequence ID" value="MCX7570666.1"/>
    <property type="molecule type" value="Genomic_DNA"/>
</dbReference>
<feature type="transmembrane region" description="Helical" evidence="2">
    <location>
        <begin position="36"/>
        <end position="58"/>
    </location>
</feature>
<feature type="region of interest" description="Disordered" evidence="1">
    <location>
        <begin position="80"/>
        <end position="102"/>
    </location>
</feature>
<keyword evidence="2" id="KW-1133">Transmembrane helix</keyword>
<keyword evidence="2" id="KW-0812">Transmembrane</keyword>